<protein>
    <submittedName>
        <fullName evidence="1">Uncharacterized protein</fullName>
    </submittedName>
</protein>
<name>A0A382KNJ5_9ZZZZ</name>
<accession>A0A382KNJ5</accession>
<feature type="non-terminal residue" evidence="1">
    <location>
        <position position="1"/>
    </location>
</feature>
<evidence type="ECO:0000313" key="1">
    <source>
        <dbReference type="EMBL" id="SVC25145.1"/>
    </source>
</evidence>
<sequence>VVEHTGTLAEFEVAMEELRRRAAGEGEWNDEAWAALSGPVLND</sequence>
<dbReference type="EMBL" id="UINC01081365">
    <property type="protein sequence ID" value="SVC25145.1"/>
    <property type="molecule type" value="Genomic_DNA"/>
</dbReference>
<dbReference type="AlphaFoldDB" id="A0A382KNJ5"/>
<proteinExistence type="predicted"/>
<organism evidence="1">
    <name type="scientific">marine metagenome</name>
    <dbReference type="NCBI Taxonomy" id="408172"/>
    <lineage>
        <taxon>unclassified sequences</taxon>
        <taxon>metagenomes</taxon>
        <taxon>ecological metagenomes</taxon>
    </lineage>
</organism>
<gene>
    <name evidence="1" type="ORF">METZ01_LOCUS277999</name>
</gene>
<reference evidence="1" key="1">
    <citation type="submission" date="2018-05" db="EMBL/GenBank/DDBJ databases">
        <authorList>
            <person name="Lanie J.A."/>
            <person name="Ng W.-L."/>
            <person name="Kazmierczak K.M."/>
            <person name="Andrzejewski T.M."/>
            <person name="Davidsen T.M."/>
            <person name="Wayne K.J."/>
            <person name="Tettelin H."/>
            <person name="Glass J.I."/>
            <person name="Rusch D."/>
            <person name="Podicherti R."/>
            <person name="Tsui H.-C.T."/>
            <person name="Winkler M.E."/>
        </authorList>
    </citation>
    <scope>NUCLEOTIDE SEQUENCE</scope>
</reference>